<dbReference type="GO" id="GO:0005886">
    <property type="term" value="C:plasma membrane"/>
    <property type="evidence" value="ECO:0007669"/>
    <property type="project" value="TreeGrafter"/>
</dbReference>
<dbReference type="Proteomes" id="UP000678499">
    <property type="component" value="Unassembled WGS sequence"/>
</dbReference>
<dbReference type="InterPro" id="IPR053202">
    <property type="entry name" value="EGF_Rcpt_Signaling_Reg"/>
</dbReference>
<dbReference type="SUPFAM" id="SSF53335">
    <property type="entry name" value="S-adenosyl-L-methionine-dependent methyltransferases"/>
    <property type="match status" value="1"/>
</dbReference>
<accession>A0A7R9BYQ3</accession>
<dbReference type="GO" id="GO:0031902">
    <property type="term" value="C:late endosome membrane"/>
    <property type="evidence" value="ECO:0007669"/>
    <property type="project" value="TreeGrafter"/>
</dbReference>
<dbReference type="AlphaFoldDB" id="A0A7R9BYQ3"/>
<dbReference type="OrthoDB" id="6368183at2759"/>
<dbReference type="PANTHER" id="PTHR34009">
    <property type="entry name" value="PROTEIN STAR"/>
    <property type="match status" value="1"/>
</dbReference>
<keyword evidence="3" id="KW-1185">Reference proteome</keyword>
<proteinExistence type="predicted"/>
<dbReference type="Pfam" id="PF05050">
    <property type="entry name" value="Methyltransf_21"/>
    <property type="match status" value="1"/>
</dbReference>
<sequence>MFLIGWILSKCRRFNPLFALLLMCIVYMTYQHAPESRKSVEQVSDPISKELQLLIDEQFLNIGPLQLEGHQFDLSAAGQSKLVAKVFKNKTGGTYVEAGAHNGLSESNTVYLEMALGWTGLLVEPNPEYFQNLTRLRRRTRVLNACISPSNKKNTLDIERKNMGQFLSLRDTNFQATCYPLFNILEAAGLLKLDVLFLDVDGVEKSILDGFPWHLADISMLFTECNPPGPLECEHLTDPLVQTMAKYGYKNISQIGNDVVFLKNGIEF</sequence>
<gene>
    <name evidence="2" type="ORF">NMOB1V02_LOCUS10507</name>
</gene>
<dbReference type="InterPro" id="IPR029063">
    <property type="entry name" value="SAM-dependent_MTases_sf"/>
</dbReference>
<dbReference type="GO" id="GO:0005794">
    <property type="term" value="C:Golgi apparatus"/>
    <property type="evidence" value="ECO:0007669"/>
    <property type="project" value="TreeGrafter"/>
</dbReference>
<dbReference type="Gene3D" id="3.40.50.150">
    <property type="entry name" value="Vaccinia Virus protein VP39"/>
    <property type="match status" value="1"/>
</dbReference>
<dbReference type="PANTHER" id="PTHR34009:SF2">
    <property type="entry name" value="PROTEIN STAR"/>
    <property type="match status" value="1"/>
</dbReference>
<dbReference type="EMBL" id="OA886500">
    <property type="protein sequence ID" value="CAD7282889.1"/>
    <property type="molecule type" value="Genomic_DNA"/>
</dbReference>
<reference evidence="2" key="1">
    <citation type="submission" date="2020-11" db="EMBL/GenBank/DDBJ databases">
        <authorList>
            <person name="Tran Van P."/>
        </authorList>
    </citation>
    <scope>NUCLEOTIDE SEQUENCE</scope>
</reference>
<dbReference type="GO" id="GO:0016197">
    <property type="term" value="P:endosomal transport"/>
    <property type="evidence" value="ECO:0007669"/>
    <property type="project" value="TreeGrafter"/>
</dbReference>
<dbReference type="EMBL" id="CAJPEX010004463">
    <property type="protein sequence ID" value="CAG0923041.1"/>
    <property type="molecule type" value="Genomic_DNA"/>
</dbReference>
<feature type="domain" description="Methyltransferase FkbM" evidence="1">
    <location>
        <begin position="98"/>
        <end position="250"/>
    </location>
</feature>
<evidence type="ECO:0000313" key="2">
    <source>
        <dbReference type="EMBL" id="CAD7282889.1"/>
    </source>
</evidence>
<dbReference type="GO" id="GO:0005789">
    <property type="term" value="C:endoplasmic reticulum membrane"/>
    <property type="evidence" value="ECO:0007669"/>
    <property type="project" value="TreeGrafter"/>
</dbReference>
<dbReference type="GO" id="GO:0006888">
    <property type="term" value="P:endoplasmic reticulum to Golgi vesicle-mediated transport"/>
    <property type="evidence" value="ECO:0007669"/>
    <property type="project" value="TreeGrafter"/>
</dbReference>
<evidence type="ECO:0000313" key="3">
    <source>
        <dbReference type="Proteomes" id="UP000678499"/>
    </source>
</evidence>
<protein>
    <recommendedName>
        <fullName evidence="1">Methyltransferase FkbM domain-containing protein</fullName>
    </recommendedName>
</protein>
<organism evidence="2">
    <name type="scientific">Notodromas monacha</name>
    <dbReference type="NCBI Taxonomy" id="399045"/>
    <lineage>
        <taxon>Eukaryota</taxon>
        <taxon>Metazoa</taxon>
        <taxon>Ecdysozoa</taxon>
        <taxon>Arthropoda</taxon>
        <taxon>Crustacea</taxon>
        <taxon>Oligostraca</taxon>
        <taxon>Ostracoda</taxon>
        <taxon>Podocopa</taxon>
        <taxon>Podocopida</taxon>
        <taxon>Cypridocopina</taxon>
        <taxon>Cypridoidea</taxon>
        <taxon>Cyprididae</taxon>
        <taxon>Notodromas</taxon>
    </lineage>
</organism>
<dbReference type="InterPro" id="IPR006342">
    <property type="entry name" value="FkbM_mtfrase"/>
</dbReference>
<name>A0A7R9BYQ3_9CRUS</name>
<evidence type="ECO:0000259" key="1">
    <source>
        <dbReference type="Pfam" id="PF05050"/>
    </source>
</evidence>